<comment type="caution">
    <text evidence="1">The sequence shown here is derived from an EMBL/GenBank/DDBJ whole genome shotgun (WGS) entry which is preliminary data.</text>
</comment>
<sequence>MTVQNNAGSGNTSPVAGEADWMMYRVIGVRHRDLDDASPVELGEHLRALDRRLIRERNKGLGRHWSYDLNRHIVLKTVRDMVAAYIEARRHGHGT</sequence>
<evidence type="ECO:0000313" key="2">
    <source>
        <dbReference type="Proteomes" id="UP000246132"/>
    </source>
</evidence>
<accession>A0A3A8AG80</accession>
<keyword evidence="2" id="KW-1185">Reference proteome</keyword>
<dbReference type="RefSeq" id="WP_109767316.1">
    <property type="nucleotide sequence ID" value="NZ_JASHJV010000001.1"/>
</dbReference>
<dbReference type="Proteomes" id="UP000246132">
    <property type="component" value="Unassembled WGS sequence"/>
</dbReference>
<dbReference type="OrthoDB" id="8451274at2"/>
<evidence type="ECO:0000313" key="1">
    <source>
        <dbReference type="EMBL" id="RKF06670.1"/>
    </source>
</evidence>
<name>A0A3A8AG80_9HYPH</name>
<reference evidence="1 2" key="1">
    <citation type="journal article" date="2018" name="Int. J. Syst. Bacteriol.">
        <title>Oceaniradius stylonemae gen. nov., sp. nov., isolated from a red alga, Stylonema cornu-cervi.</title>
        <authorList>
            <person name="Jeong S."/>
        </authorList>
    </citation>
    <scope>NUCLEOTIDE SEQUENCE [LARGE SCALE GENOMIC DNA]</scope>
    <source>
        <strain evidence="1 2">StC1</strain>
    </source>
</reference>
<gene>
    <name evidence="1" type="ORF">DEM25_010490</name>
</gene>
<proteinExistence type="predicted"/>
<dbReference type="EMBL" id="QFWV02000006">
    <property type="protein sequence ID" value="RKF06670.1"/>
    <property type="molecule type" value="Genomic_DNA"/>
</dbReference>
<protein>
    <submittedName>
        <fullName evidence="1">Uncharacterized protein</fullName>
    </submittedName>
</protein>
<dbReference type="AlphaFoldDB" id="A0A3A8AG80"/>
<organism evidence="1 2">
    <name type="scientific">Oceaniradius stylonematis</name>
    <dbReference type="NCBI Taxonomy" id="2184161"/>
    <lineage>
        <taxon>Bacteria</taxon>
        <taxon>Pseudomonadati</taxon>
        <taxon>Pseudomonadota</taxon>
        <taxon>Alphaproteobacteria</taxon>
        <taxon>Hyphomicrobiales</taxon>
        <taxon>Ahrensiaceae</taxon>
        <taxon>Oceaniradius</taxon>
    </lineage>
</organism>